<gene>
    <name evidence="1" type="ORF">BWX42_03940</name>
</gene>
<comment type="caution">
    <text evidence="1">The sequence shown here is derived from an EMBL/GenBank/DDBJ whole genome shotgun (WGS) entry which is preliminary data.</text>
</comment>
<organism evidence="1 2">
    <name type="scientific">Dolosigranulum pigrum</name>
    <dbReference type="NCBI Taxonomy" id="29394"/>
    <lineage>
        <taxon>Bacteria</taxon>
        <taxon>Bacillati</taxon>
        <taxon>Bacillota</taxon>
        <taxon>Bacilli</taxon>
        <taxon>Lactobacillales</taxon>
        <taxon>Carnobacteriaceae</taxon>
        <taxon>Dolosigranulum</taxon>
    </lineage>
</organism>
<name>A0A1S8KNF0_9LACT</name>
<dbReference type="Proteomes" id="UP000190409">
    <property type="component" value="Unassembled WGS sequence"/>
</dbReference>
<sequence>MVKMVTPLRLLELSKMGQAIPSFTSQMGKVQPLPKETKVIKVPMVTHQQLVRMATGSSMA</sequence>
<proteinExistence type="predicted"/>
<evidence type="ECO:0000313" key="2">
    <source>
        <dbReference type="Proteomes" id="UP000190409"/>
    </source>
</evidence>
<protein>
    <submittedName>
        <fullName evidence="1">Uncharacterized protein</fullName>
    </submittedName>
</protein>
<dbReference type="EMBL" id="MUYF01000003">
    <property type="protein sequence ID" value="OOL81015.1"/>
    <property type="molecule type" value="Genomic_DNA"/>
</dbReference>
<accession>A0A1S8KNF0</accession>
<dbReference type="AlphaFoldDB" id="A0A1S8KNF0"/>
<evidence type="ECO:0000313" key="1">
    <source>
        <dbReference type="EMBL" id="OOL81015.1"/>
    </source>
</evidence>
<reference evidence="1 2" key="1">
    <citation type="submission" date="2017-01" db="EMBL/GenBank/DDBJ databases">
        <title>Complete Genome Sequence of Dolosigranulum pigrum isolated from a Patient with interstitial lung disease.</title>
        <authorList>
            <person name="Mukhopadhyay R."/>
            <person name="Joaquin J."/>
            <person name="Hogue R."/>
            <person name="Fitzgerald S."/>
            <person name="Jospin G."/>
            <person name="Eisen J.A."/>
            <person name="Chaturvedi V."/>
        </authorList>
    </citation>
    <scope>NUCLEOTIDE SEQUENCE [LARGE SCALE GENOMIC DNA]</scope>
    <source>
        <strain evidence="1 2">15S00348</strain>
    </source>
</reference>